<evidence type="ECO:0000256" key="4">
    <source>
        <dbReference type="ARBA" id="ARBA00022771"/>
    </source>
</evidence>
<dbReference type="GO" id="GO:0000978">
    <property type="term" value="F:RNA polymerase II cis-regulatory region sequence-specific DNA binding"/>
    <property type="evidence" value="ECO:0007669"/>
    <property type="project" value="TreeGrafter"/>
</dbReference>
<feature type="region of interest" description="Disordered" evidence="7">
    <location>
        <begin position="424"/>
        <end position="478"/>
    </location>
</feature>
<dbReference type="PANTHER" id="PTHR24376:SF235">
    <property type="entry name" value="C2H2-TYPE DOMAIN-CONTAINING PROTEIN"/>
    <property type="match status" value="1"/>
</dbReference>
<evidence type="ECO:0000256" key="7">
    <source>
        <dbReference type="SAM" id="MobiDB-lite"/>
    </source>
</evidence>
<keyword evidence="10" id="KW-1185">Reference proteome</keyword>
<keyword evidence="3" id="KW-0677">Repeat</keyword>
<keyword evidence="5" id="KW-0862">Zinc</keyword>
<feature type="domain" description="C2H2-type" evidence="8">
    <location>
        <begin position="57"/>
        <end position="78"/>
    </location>
</feature>
<evidence type="ECO:0000259" key="8">
    <source>
        <dbReference type="PROSITE" id="PS00028"/>
    </source>
</evidence>
<feature type="compositionally biased region" description="Polar residues" evidence="7">
    <location>
        <begin position="207"/>
        <end position="224"/>
    </location>
</feature>
<evidence type="ECO:0000256" key="6">
    <source>
        <dbReference type="ARBA" id="ARBA00023242"/>
    </source>
</evidence>
<dbReference type="SMART" id="SM00355">
    <property type="entry name" value="ZnF_C2H2"/>
    <property type="match status" value="5"/>
</dbReference>
<comment type="subcellular location">
    <subcellularLocation>
        <location evidence="1">Nucleus</location>
    </subcellularLocation>
</comment>
<name>A0A9N9KRX1_9HELO</name>
<keyword evidence="6" id="KW-0539">Nucleus</keyword>
<feature type="region of interest" description="Disordered" evidence="7">
    <location>
        <begin position="156"/>
        <end position="177"/>
    </location>
</feature>
<organism evidence="9 10">
    <name type="scientific">Hymenoscyphus fraxineus</name>
    <dbReference type="NCBI Taxonomy" id="746836"/>
    <lineage>
        <taxon>Eukaryota</taxon>
        <taxon>Fungi</taxon>
        <taxon>Dikarya</taxon>
        <taxon>Ascomycota</taxon>
        <taxon>Pezizomycotina</taxon>
        <taxon>Leotiomycetes</taxon>
        <taxon>Helotiales</taxon>
        <taxon>Helotiaceae</taxon>
        <taxon>Hymenoscyphus</taxon>
    </lineage>
</organism>
<dbReference type="EMBL" id="CAJVRL010000047">
    <property type="protein sequence ID" value="CAG8952784.1"/>
    <property type="molecule type" value="Genomic_DNA"/>
</dbReference>
<dbReference type="Proteomes" id="UP000696280">
    <property type="component" value="Unassembled WGS sequence"/>
</dbReference>
<evidence type="ECO:0000313" key="10">
    <source>
        <dbReference type="Proteomes" id="UP000696280"/>
    </source>
</evidence>
<evidence type="ECO:0000256" key="1">
    <source>
        <dbReference type="ARBA" id="ARBA00004123"/>
    </source>
</evidence>
<dbReference type="GO" id="GO:0005634">
    <property type="term" value="C:nucleus"/>
    <property type="evidence" value="ECO:0007669"/>
    <property type="project" value="UniProtKB-SubCell"/>
</dbReference>
<keyword evidence="2" id="KW-0479">Metal-binding</keyword>
<keyword evidence="4" id="KW-0863">Zinc-finger</keyword>
<feature type="compositionally biased region" description="Polar residues" evidence="7">
    <location>
        <begin position="261"/>
        <end position="287"/>
    </location>
</feature>
<evidence type="ECO:0000313" key="9">
    <source>
        <dbReference type="EMBL" id="CAG8952784.1"/>
    </source>
</evidence>
<evidence type="ECO:0000256" key="5">
    <source>
        <dbReference type="ARBA" id="ARBA00022833"/>
    </source>
</evidence>
<dbReference type="PANTHER" id="PTHR24376">
    <property type="entry name" value="ZINC FINGER PROTEIN"/>
    <property type="match status" value="1"/>
</dbReference>
<reference evidence="9" key="1">
    <citation type="submission" date="2021-07" db="EMBL/GenBank/DDBJ databases">
        <authorList>
            <person name="Durling M."/>
        </authorList>
    </citation>
    <scope>NUCLEOTIDE SEQUENCE</scope>
</reference>
<dbReference type="GO" id="GO:0001228">
    <property type="term" value="F:DNA-binding transcription activator activity, RNA polymerase II-specific"/>
    <property type="evidence" value="ECO:0007669"/>
    <property type="project" value="TreeGrafter"/>
</dbReference>
<dbReference type="OrthoDB" id="8117402at2759"/>
<evidence type="ECO:0000256" key="3">
    <source>
        <dbReference type="ARBA" id="ARBA00022737"/>
    </source>
</evidence>
<proteinExistence type="predicted"/>
<gene>
    <name evidence="9" type="ORF">HYFRA_00009029</name>
</gene>
<comment type="caution">
    <text evidence="9">The sequence shown here is derived from an EMBL/GenBank/DDBJ whole genome shotgun (WGS) entry which is preliminary data.</text>
</comment>
<dbReference type="AlphaFoldDB" id="A0A9N9KRX1"/>
<dbReference type="InterPro" id="IPR013087">
    <property type="entry name" value="Znf_C2H2_type"/>
</dbReference>
<protein>
    <recommendedName>
        <fullName evidence="8">C2H2-type domain-containing protein</fullName>
    </recommendedName>
</protein>
<dbReference type="GO" id="GO:0008270">
    <property type="term" value="F:zinc ion binding"/>
    <property type="evidence" value="ECO:0007669"/>
    <property type="project" value="UniProtKB-KW"/>
</dbReference>
<evidence type="ECO:0000256" key="2">
    <source>
        <dbReference type="ARBA" id="ARBA00022723"/>
    </source>
</evidence>
<dbReference type="Gene3D" id="3.30.160.60">
    <property type="entry name" value="Classic Zinc Finger"/>
    <property type="match status" value="1"/>
</dbReference>
<feature type="region of interest" description="Disordered" evidence="7">
    <location>
        <begin position="200"/>
        <end position="240"/>
    </location>
</feature>
<dbReference type="PROSITE" id="PS00028">
    <property type="entry name" value="ZINC_FINGER_C2H2_1"/>
    <property type="match status" value="1"/>
</dbReference>
<sequence length="627" mass="69061">MADHNAEPDGWSSFPQDQHMSVDNEASWCVPCKLQFKSFEQLRQHKMSDAVHKRLYCAKCDKDFQTEDACDNHHIKFHPAEQNLDCPSCGTNFTRLGALMHHLESKLCPGAGNVKLEKLVYEKGVWYNNSKNMMARAEYGKTAGDFTLDDISMVSSQDTAQESHGGVPLGPQYIRNSHIGRPMQSMQSLALQSILKAEKPSIRGQPPANSSSRRQATGKSSTHGQAPKRSDNPGWASKTNTRAVFDNDDLISMHDEPLNTIPPSSSRPMASSTQRSTPALDTTNSPFTDYKRWDDAPGPDIVISGPKLRTAPATTTTNQLFGKENVRDAGKPGRVLTDVSGTPMDEEQLIKGILESDVIKNRWHSTGLSESPAEFIQKMKADYERRQAQRVWDKATSWDKSTSISSSTAAMTTAQSAKDSFAKSAKSANANTPSQAPSVKSAAPTGLASSKWAPHDYAAPGQATTAPKPAPHPFDPKNPSFNVKSYYNPYLEKYKCPHRACTKSCETEGAFIQHLLSSAHCKNYQCKRCLSYFATLSALTQHSEAQSTKCIVRQTDFYSGVVDELTGGIAAPVGLLRDSTVRYAINNIGDPETFSDRMLAQHKKHREERAKAKEAKAASGWNYEAEF</sequence>
<feature type="region of interest" description="Disordered" evidence="7">
    <location>
        <begin position="253"/>
        <end position="298"/>
    </location>
</feature>
<accession>A0A9N9KRX1</accession>